<keyword evidence="5 10" id="KW-0547">Nucleotide-binding</keyword>
<dbReference type="EMBL" id="QXFH01000072">
    <property type="protein sequence ID" value="RIV32941.1"/>
    <property type="molecule type" value="Genomic_DNA"/>
</dbReference>
<dbReference type="EC" id="2.7.1.12" evidence="3 10"/>
<evidence type="ECO:0000313" key="11">
    <source>
        <dbReference type="EMBL" id="RIV32941.1"/>
    </source>
</evidence>
<dbReference type="PANTHER" id="PTHR43442">
    <property type="entry name" value="GLUCONOKINASE-RELATED"/>
    <property type="match status" value="1"/>
</dbReference>
<evidence type="ECO:0000256" key="6">
    <source>
        <dbReference type="ARBA" id="ARBA00022777"/>
    </source>
</evidence>
<dbReference type="OrthoDB" id="9813917at2"/>
<dbReference type="GO" id="GO:0005524">
    <property type="term" value="F:ATP binding"/>
    <property type="evidence" value="ECO:0007669"/>
    <property type="project" value="UniProtKB-KW"/>
</dbReference>
<dbReference type="InterPro" id="IPR006001">
    <property type="entry name" value="Therm_gnt_kin"/>
</dbReference>
<evidence type="ECO:0000256" key="9">
    <source>
        <dbReference type="ARBA" id="ARBA00048090"/>
    </source>
</evidence>
<evidence type="ECO:0000256" key="5">
    <source>
        <dbReference type="ARBA" id="ARBA00022741"/>
    </source>
</evidence>
<organism evidence="11 12">
    <name type="scientific">Flagellimonas lutimaris</name>
    <dbReference type="NCBI Taxonomy" id="475082"/>
    <lineage>
        <taxon>Bacteria</taxon>
        <taxon>Pseudomonadati</taxon>
        <taxon>Bacteroidota</taxon>
        <taxon>Flavobacteriia</taxon>
        <taxon>Flavobacteriales</taxon>
        <taxon>Flavobacteriaceae</taxon>
        <taxon>Flagellimonas</taxon>
    </lineage>
</organism>
<dbReference type="FunFam" id="3.40.50.300:FF:000522">
    <property type="entry name" value="Gluconokinase"/>
    <property type="match status" value="1"/>
</dbReference>
<dbReference type="Gene3D" id="3.40.50.300">
    <property type="entry name" value="P-loop containing nucleotide triphosphate hydrolases"/>
    <property type="match status" value="1"/>
</dbReference>
<sequence>MPNGKTVIVVMGVSGSGKTEIGKLLSEELSRPFYDGDDFHPEANIKKMSLGNPLNDEDRKDWLIQLNKLALKHRHSGAIIACSALKKNYRSILRAGMGNYMTFVYLNGSFELIKSRLEKRKGHFMPIDLLKSQFESLEPPSKEITVSIEERPAAIIKKIKKELYN</sequence>
<keyword evidence="6 10" id="KW-0418">Kinase</keyword>
<evidence type="ECO:0000313" key="12">
    <source>
        <dbReference type="Proteomes" id="UP000266067"/>
    </source>
</evidence>
<dbReference type="Pfam" id="PF01202">
    <property type="entry name" value="SKI"/>
    <property type="match status" value="1"/>
</dbReference>
<dbReference type="SUPFAM" id="SSF52540">
    <property type="entry name" value="P-loop containing nucleoside triphosphate hydrolases"/>
    <property type="match status" value="1"/>
</dbReference>
<protein>
    <recommendedName>
        <fullName evidence="3 10">Gluconokinase</fullName>
        <ecNumber evidence="3 10">2.7.1.12</ecNumber>
    </recommendedName>
</protein>
<dbReference type="GO" id="GO:0005737">
    <property type="term" value="C:cytoplasm"/>
    <property type="evidence" value="ECO:0007669"/>
    <property type="project" value="TreeGrafter"/>
</dbReference>
<evidence type="ECO:0000256" key="4">
    <source>
        <dbReference type="ARBA" id="ARBA00022679"/>
    </source>
</evidence>
<evidence type="ECO:0000256" key="10">
    <source>
        <dbReference type="RuleBase" id="RU363066"/>
    </source>
</evidence>
<comment type="caution">
    <text evidence="11">The sequence shown here is derived from an EMBL/GenBank/DDBJ whole genome shotgun (WGS) entry which is preliminary data.</text>
</comment>
<comment type="similarity">
    <text evidence="2 10">Belongs to the gluconokinase GntK/GntV family.</text>
</comment>
<reference evidence="11 12" key="1">
    <citation type="submission" date="2018-08" db="EMBL/GenBank/DDBJ databases">
        <title>Proposal of Muricauda 72 sp.nov. and Muricauda NH166 sp.nov., isolated from seawater.</title>
        <authorList>
            <person name="Cheng H."/>
            <person name="Wu Y.-H."/>
            <person name="Guo L.-L."/>
            <person name="Xu X.-W."/>
        </authorList>
    </citation>
    <scope>NUCLEOTIDE SEQUENCE [LARGE SCALE GENOMIC DNA]</scope>
    <source>
        <strain evidence="11 12">KCTC 22173</strain>
    </source>
</reference>
<dbReference type="CDD" id="cd02021">
    <property type="entry name" value="GntK"/>
    <property type="match status" value="1"/>
</dbReference>
<comment type="pathway">
    <text evidence="1">Carbohydrate acid metabolism.</text>
</comment>
<evidence type="ECO:0000256" key="7">
    <source>
        <dbReference type="ARBA" id="ARBA00022840"/>
    </source>
</evidence>
<dbReference type="GO" id="GO:0019521">
    <property type="term" value="P:D-gluconate metabolic process"/>
    <property type="evidence" value="ECO:0007669"/>
    <property type="project" value="UniProtKB-KW"/>
</dbReference>
<dbReference type="NCBIfam" id="TIGR01313">
    <property type="entry name" value="therm_gnt_kin"/>
    <property type="match status" value="1"/>
</dbReference>
<evidence type="ECO:0000256" key="2">
    <source>
        <dbReference type="ARBA" id="ARBA00008420"/>
    </source>
</evidence>
<proteinExistence type="inferred from homology"/>
<dbReference type="Proteomes" id="UP000266067">
    <property type="component" value="Unassembled WGS sequence"/>
</dbReference>
<dbReference type="PANTHER" id="PTHR43442:SF3">
    <property type="entry name" value="GLUCONOKINASE-RELATED"/>
    <property type="match status" value="1"/>
</dbReference>
<evidence type="ECO:0000256" key="3">
    <source>
        <dbReference type="ARBA" id="ARBA00012054"/>
    </source>
</evidence>
<dbReference type="InterPro" id="IPR031322">
    <property type="entry name" value="Shikimate/glucono_kinase"/>
</dbReference>
<name>A0A3A1N9C8_9FLAO</name>
<accession>A0A3A1N9C8</accession>
<keyword evidence="4 10" id="KW-0808">Transferase</keyword>
<keyword evidence="12" id="KW-1185">Reference proteome</keyword>
<dbReference type="AlphaFoldDB" id="A0A3A1N9C8"/>
<keyword evidence="8" id="KW-0311">Gluconate utilization</keyword>
<dbReference type="RefSeq" id="WP_119608203.1">
    <property type="nucleotide sequence ID" value="NZ_QXFH01000072.1"/>
</dbReference>
<gene>
    <name evidence="11" type="ORF">D2V08_10975</name>
</gene>
<dbReference type="InterPro" id="IPR027417">
    <property type="entry name" value="P-loop_NTPase"/>
</dbReference>
<evidence type="ECO:0000256" key="1">
    <source>
        <dbReference type="ARBA" id="ARBA00004761"/>
    </source>
</evidence>
<dbReference type="GO" id="GO:0046316">
    <property type="term" value="F:gluconokinase activity"/>
    <property type="evidence" value="ECO:0007669"/>
    <property type="project" value="UniProtKB-EC"/>
</dbReference>
<comment type="catalytic activity">
    <reaction evidence="9 10">
        <text>D-gluconate + ATP = 6-phospho-D-gluconate + ADP + H(+)</text>
        <dbReference type="Rhea" id="RHEA:19433"/>
        <dbReference type="ChEBI" id="CHEBI:15378"/>
        <dbReference type="ChEBI" id="CHEBI:18391"/>
        <dbReference type="ChEBI" id="CHEBI:30616"/>
        <dbReference type="ChEBI" id="CHEBI:58759"/>
        <dbReference type="ChEBI" id="CHEBI:456216"/>
        <dbReference type="EC" id="2.7.1.12"/>
    </reaction>
</comment>
<evidence type="ECO:0000256" key="8">
    <source>
        <dbReference type="ARBA" id="ARBA00023064"/>
    </source>
</evidence>
<keyword evidence="7 10" id="KW-0067">ATP-binding</keyword>